<dbReference type="Proteomes" id="UP001305702">
    <property type="component" value="Chromosome"/>
</dbReference>
<dbReference type="InterPro" id="IPR028082">
    <property type="entry name" value="Peripla_BP_I"/>
</dbReference>
<keyword evidence="1" id="KW-0678">Repressor</keyword>
<evidence type="ECO:0000256" key="5">
    <source>
        <dbReference type="SAM" id="Coils"/>
    </source>
</evidence>
<dbReference type="CDD" id="cd01392">
    <property type="entry name" value="HTH_LacI"/>
    <property type="match status" value="1"/>
</dbReference>
<keyword evidence="9" id="KW-1185">Reference proteome</keyword>
<sequence length="417" mass="45515">MAKITMQMIADKLGLSKYTVSQALSGKPGVGRDKRQQILETARTLGYRLPSAPPGTPGAPGSGLPETKKRKLLLHMDPVYRIENDFWRRVLDGILQACEESGWEAAFVEEAEEAEQVREAEEVKVAEEEKEEKEEKEVEMILDDKWAKDSRNGMAAKEGARKAKTAEEVVRAPLAAGLIVVGKTAPSRLVGFRRLGLPLVLIDHEEPLVEADVILNANLEAARIACRHLLAAGCRSLVFVGRDSFSVSFRERWWGCRLAVDEWRAETRDSGLRLKKWTVPYGGSGWQNQLGRRLEALGPAVLTAAGEAPDDAGNRSALSGGEGERPDGFLCANDQIALDLIGQLKRAGLRVPEDCRVAGIDNIAKAAHAVPALTTVELAKEALGRRAVQALERKLANPGSWAEKIILSARLVERQSG</sequence>
<dbReference type="AlphaFoldDB" id="A0AA96RCJ0"/>
<dbReference type="GO" id="GO:0000976">
    <property type="term" value="F:transcription cis-regulatory region binding"/>
    <property type="evidence" value="ECO:0007669"/>
    <property type="project" value="TreeGrafter"/>
</dbReference>
<keyword evidence="5" id="KW-0175">Coiled coil</keyword>
<gene>
    <name evidence="8" type="ORF">MJA45_23745</name>
</gene>
<proteinExistence type="predicted"/>
<keyword evidence="4" id="KW-0804">Transcription</keyword>
<keyword evidence="2" id="KW-0805">Transcription regulation</keyword>
<evidence type="ECO:0000313" key="8">
    <source>
        <dbReference type="EMBL" id="WNQ10600.1"/>
    </source>
</evidence>
<evidence type="ECO:0000259" key="7">
    <source>
        <dbReference type="PROSITE" id="PS50932"/>
    </source>
</evidence>
<dbReference type="GO" id="GO:0003700">
    <property type="term" value="F:DNA-binding transcription factor activity"/>
    <property type="evidence" value="ECO:0007669"/>
    <property type="project" value="TreeGrafter"/>
</dbReference>
<feature type="region of interest" description="Disordered" evidence="6">
    <location>
        <begin position="47"/>
        <end position="66"/>
    </location>
</feature>
<evidence type="ECO:0000256" key="1">
    <source>
        <dbReference type="ARBA" id="ARBA00022491"/>
    </source>
</evidence>
<dbReference type="KEGG" id="paun:MJA45_23745"/>
<dbReference type="SUPFAM" id="SSF53822">
    <property type="entry name" value="Periplasmic binding protein-like I"/>
    <property type="match status" value="1"/>
</dbReference>
<dbReference type="EMBL" id="CP130318">
    <property type="protein sequence ID" value="WNQ10600.1"/>
    <property type="molecule type" value="Genomic_DNA"/>
</dbReference>
<dbReference type="InterPro" id="IPR046335">
    <property type="entry name" value="LacI/GalR-like_sensor"/>
</dbReference>
<dbReference type="PANTHER" id="PTHR30146:SF148">
    <property type="entry name" value="HTH-TYPE TRANSCRIPTIONAL REPRESSOR PURR-RELATED"/>
    <property type="match status" value="1"/>
</dbReference>
<evidence type="ECO:0000256" key="6">
    <source>
        <dbReference type="SAM" id="MobiDB-lite"/>
    </source>
</evidence>
<keyword evidence="3 8" id="KW-0238">DNA-binding</keyword>
<name>A0AA96RCJ0_9BACL</name>
<evidence type="ECO:0000313" key="9">
    <source>
        <dbReference type="Proteomes" id="UP001305702"/>
    </source>
</evidence>
<dbReference type="PROSITE" id="PS50932">
    <property type="entry name" value="HTH_LACI_2"/>
    <property type="match status" value="1"/>
</dbReference>
<evidence type="ECO:0000256" key="2">
    <source>
        <dbReference type="ARBA" id="ARBA00023015"/>
    </source>
</evidence>
<protein>
    <submittedName>
        <fullName evidence="8">LacI family DNA-binding transcriptional regulator</fullName>
    </submittedName>
</protein>
<dbReference type="Gene3D" id="1.10.260.40">
    <property type="entry name" value="lambda repressor-like DNA-binding domains"/>
    <property type="match status" value="1"/>
</dbReference>
<evidence type="ECO:0000256" key="4">
    <source>
        <dbReference type="ARBA" id="ARBA00023163"/>
    </source>
</evidence>
<dbReference type="RefSeq" id="WP_315604374.1">
    <property type="nucleotide sequence ID" value="NZ_CP130318.1"/>
</dbReference>
<evidence type="ECO:0000256" key="3">
    <source>
        <dbReference type="ARBA" id="ARBA00023125"/>
    </source>
</evidence>
<dbReference type="InterPro" id="IPR000843">
    <property type="entry name" value="HTH_LacI"/>
</dbReference>
<dbReference type="PANTHER" id="PTHR30146">
    <property type="entry name" value="LACI-RELATED TRANSCRIPTIONAL REPRESSOR"/>
    <property type="match status" value="1"/>
</dbReference>
<organism evidence="8 9">
    <name type="scientific">Paenibacillus aurantius</name>
    <dbReference type="NCBI Taxonomy" id="2918900"/>
    <lineage>
        <taxon>Bacteria</taxon>
        <taxon>Bacillati</taxon>
        <taxon>Bacillota</taxon>
        <taxon>Bacilli</taxon>
        <taxon>Bacillales</taxon>
        <taxon>Paenibacillaceae</taxon>
        <taxon>Paenibacillus</taxon>
    </lineage>
</organism>
<feature type="coiled-coil region" evidence="5">
    <location>
        <begin position="110"/>
        <end position="143"/>
    </location>
</feature>
<dbReference type="SUPFAM" id="SSF47413">
    <property type="entry name" value="lambda repressor-like DNA-binding domains"/>
    <property type="match status" value="1"/>
</dbReference>
<dbReference type="Pfam" id="PF13377">
    <property type="entry name" value="Peripla_BP_3"/>
    <property type="match status" value="1"/>
</dbReference>
<reference evidence="8 9" key="1">
    <citation type="submission" date="2022-02" db="EMBL/GenBank/DDBJ databases">
        <title>Paenibacillus sp. MBLB1776 Whole Genome Shotgun Sequencing.</title>
        <authorList>
            <person name="Hwang C.Y."/>
            <person name="Cho E.-S."/>
            <person name="Seo M.-J."/>
        </authorList>
    </citation>
    <scope>NUCLEOTIDE SEQUENCE [LARGE SCALE GENOMIC DNA]</scope>
    <source>
        <strain evidence="8 9">MBLB1776</strain>
    </source>
</reference>
<dbReference type="SMART" id="SM00354">
    <property type="entry name" value="HTH_LACI"/>
    <property type="match status" value="1"/>
</dbReference>
<dbReference type="Gene3D" id="3.40.50.2300">
    <property type="match status" value="2"/>
</dbReference>
<feature type="domain" description="HTH lacI-type" evidence="7">
    <location>
        <begin position="4"/>
        <end position="48"/>
    </location>
</feature>
<dbReference type="InterPro" id="IPR010982">
    <property type="entry name" value="Lambda_DNA-bd_dom_sf"/>
</dbReference>
<accession>A0AA96RCJ0</accession>